<dbReference type="CDD" id="cd00342">
    <property type="entry name" value="gram_neg_porins"/>
    <property type="match status" value="1"/>
</dbReference>
<dbReference type="InterPro" id="IPR023614">
    <property type="entry name" value="Porin_dom_sf"/>
</dbReference>
<sequence>MNTGYVSARSIQHVAIAGNYAIGDLTLGLNYSNVRCAPGKQSVFHDTAMFNTYSALAVYRFTPAFSLAGGYSYTLASRANGIDSAARYSQASLKEGYSLSKRTTLYALEAYTHAGGKTLGAKGAVQVIDTAALVGDSQNSTPSSTDNQLVFMLGLTVTF</sequence>
<dbReference type="GO" id="GO:0016020">
    <property type="term" value="C:membrane"/>
    <property type="evidence" value="ECO:0007669"/>
    <property type="project" value="InterPro"/>
</dbReference>
<dbReference type="OrthoDB" id="8982743at2"/>
<name>A0A226WX77_CABSO</name>
<dbReference type="RefSeq" id="WP_089162887.1">
    <property type="nucleotide sequence ID" value="NZ_MTHB01000160.1"/>
</dbReference>
<dbReference type="Proteomes" id="UP000214720">
    <property type="component" value="Unassembled WGS sequence"/>
</dbReference>
<protein>
    <submittedName>
        <fullName evidence="1">Outer membrane porin protein 32, 3-hydroxyphenylpropionic acid porin</fullName>
    </submittedName>
</protein>
<dbReference type="GO" id="GO:0015288">
    <property type="term" value="F:porin activity"/>
    <property type="evidence" value="ECO:0007669"/>
    <property type="project" value="InterPro"/>
</dbReference>
<reference evidence="2" key="1">
    <citation type="submission" date="2017-01" db="EMBL/GenBank/DDBJ databases">
        <title>Genome Analysis of Deinococcus marmoris KOPRI26562.</title>
        <authorList>
            <person name="Kim J.H."/>
            <person name="Oh H.-M."/>
        </authorList>
    </citation>
    <scope>NUCLEOTIDE SEQUENCE [LARGE SCALE GENOMIC DNA]</scope>
    <source>
        <strain evidence="2">PAMC 26633</strain>
    </source>
</reference>
<dbReference type="Gene3D" id="2.40.160.10">
    <property type="entry name" value="Porin"/>
    <property type="match status" value="1"/>
</dbReference>
<gene>
    <name evidence="1" type="ORF">BSU04_25055</name>
</gene>
<evidence type="ECO:0000313" key="1">
    <source>
        <dbReference type="EMBL" id="OXC75791.1"/>
    </source>
</evidence>
<dbReference type="InterPro" id="IPR033900">
    <property type="entry name" value="Gram_neg_porin_domain"/>
</dbReference>
<evidence type="ECO:0000313" key="2">
    <source>
        <dbReference type="Proteomes" id="UP000214720"/>
    </source>
</evidence>
<dbReference type="EMBL" id="MTHB01000160">
    <property type="protein sequence ID" value="OXC75791.1"/>
    <property type="molecule type" value="Genomic_DNA"/>
</dbReference>
<comment type="caution">
    <text evidence="1">The sequence shown here is derived from an EMBL/GenBank/DDBJ whole genome shotgun (WGS) entry which is preliminary data.</text>
</comment>
<dbReference type="AlphaFoldDB" id="A0A226WX77"/>
<dbReference type="SUPFAM" id="SSF56935">
    <property type="entry name" value="Porins"/>
    <property type="match status" value="1"/>
</dbReference>
<accession>A0A226WX77</accession>
<proteinExistence type="predicted"/>
<organism evidence="1 2">
    <name type="scientific">Caballeronia sordidicola</name>
    <name type="common">Burkholderia sordidicola</name>
    <dbReference type="NCBI Taxonomy" id="196367"/>
    <lineage>
        <taxon>Bacteria</taxon>
        <taxon>Pseudomonadati</taxon>
        <taxon>Pseudomonadota</taxon>
        <taxon>Betaproteobacteria</taxon>
        <taxon>Burkholderiales</taxon>
        <taxon>Burkholderiaceae</taxon>
        <taxon>Caballeronia</taxon>
    </lineage>
</organism>